<dbReference type="InterPro" id="IPR054170">
    <property type="entry name" value="RlmL_1st"/>
</dbReference>
<evidence type="ECO:0000256" key="7">
    <source>
        <dbReference type="PROSITE-ProRule" id="PRU00529"/>
    </source>
</evidence>
<dbReference type="SMART" id="SM00981">
    <property type="entry name" value="THUMP"/>
    <property type="match status" value="1"/>
</dbReference>
<dbReference type="EMBL" id="JACFXU010000013">
    <property type="protein sequence ID" value="MBA6412028.1"/>
    <property type="molecule type" value="Genomic_DNA"/>
</dbReference>
<name>A0A7W2TU81_9GAMM</name>
<comment type="similarity">
    <text evidence="6">Belongs to the methyltransferase superfamily. RlmKL family.</text>
</comment>
<comment type="catalytic activity">
    <reaction evidence="6">
        <text>guanosine(2069) in 23S rRNA + S-adenosyl-L-methionine = N(2)-methylguanosine(2069) in 23S rRNA + S-adenosyl-L-homocysteine + H(+)</text>
        <dbReference type="Rhea" id="RHEA:43772"/>
        <dbReference type="Rhea" id="RHEA-COMP:10688"/>
        <dbReference type="Rhea" id="RHEA-COMP:10689"/>
        <dbReference type="ChEBI" id="CHEBI:15378"/>
        <dbReference type="ChEBI" id="CHEBI:57856"/>
        <dbReference type="ChEBI" id="CHEBI:59789"/>
        <dbReference type="ChEBI" id="CHEBI:74269"/>
        <dbReference type="ChEBI" id="CHEBI:74481"/>
        <dbReference type="EC" id="2.1.1.264"/>
    </reaction>
</comment>
<dbReference type="InterPro" id="IPR053943">
    <property type="entry name" value="RlmKL-like_Mtase_CS"/>
</dbReference>
<dbReference type="InterPro" id="IPR019614">
    <property type="entry name" value="SAM-dep_methyl-trfase"/>
</dbReference>
<dbReference type="PANTHER" id="PTHR47313">
    <property type="entry name" value="RIBOSOMAL RNA LARGE SUBUNIT METHYLTRANSFERASE K/L"/>
    <property type="match status" value="1"/>
</dbReference>
<keyword evidence="7" id="KW-0694">RNA-binding</keyword>
<dbReference type="NCBIfam" id="NF008748">
    <property type="entry name" value="PRK11783.1"/>
    <property type="match status" value="1"/>
</dbReference>
<evidence type="ECO:0000256" key="3">
    <source>
        <dbReference type="ARBA" id="ARBA00022603"/>
    </source>
</evidence>
<keyword evidence="2 6" id="KW-0698">rRNA processing</keyword>
<dbReference type="CDD" id="cd02440">
    <property type="entry name" value="AdoMet_MTases"/>
    <property type="match status" value="1"/>
</dbReference>
<dbReference type="InterPro" id="IPR002052">
    <property type="entry name" value="DNA_methylase_N6_adenine_CS"/>
</dbReference>
<dbReference type="GO" id="GO:0003723">
    <property type="term" value="F:RNA binding"/>
    <property type="evidence" value="ECO:0007669"/>
    <property type="project" value="UniProtKB-UniRule"/>
</dbReference>
<evidence type="ECO:0000256" key="1">
    <source>
        <dbReference type="ARBA" id="ARBA00022490"/>
    </source>
</evidence>
<dbReference type="PROSITE" id="PS01261">
    <property type="entry name" value="UPF0020"/>
    <property type="match status" value="1"/>
</dbReference>
<dbReference type="Pfam" id="PF22020">
    <property type="entry name" value="RlmL_1st"/>
    <property type="match status" value="1"/>
</dbReference>
<evidence type="ECO:0000259" key="8">
    <source>
        <dbReference type="PROSITE" id="PS51165"/>
    </source>
</evidence>
<dbReference type="GO" id="GO:0005737">
    <property type="term" value="C:cytoplasm"/>
    <property type="evidence" value="ECO:0007669"/>
    <property type="project" value="UniProtKB-SubCell"/>
</dbReference>
<dbReference type="Pfam" id="PF10672">
    <property type="entry name" value="Methyltrans_SAM"/>
    <property type="match status" value="1"/>
</dbReference>
<feature type="domain" description="THUMP" evidence="8">
    <location>
        <begin position="51"/>
        <end position="162"/>
    </location>
</feature>
<organism evidence="9 10">
    <name type="scientific">Sediminihaliea albiluteola</name>
    <dbReference type="NCBI Taxonomy" id="2758564"/>
    <lineage>
        <taxon>Bacteria</taxon>
        <taxon>Pseudomonadati</taxon>
        <taxon>Pseudomonadota</taxon>
        <taxon>Gammaproteobacteria</taxon>
        <taxon>Cellvibrionales</taxon>
        <taxon>Halieaceae</taxon>
        <taxon>Sediminihaliea</taxon>
    </lineage>
</organism>
<gene>
    <name evidence="9" type="primary">rlmKL</name>
    <name evidence="6" type="synonym">rlmL</name>
    <name evidence="9" type="ORF">H2508_02755</name>
</gene>
<keyword evidence="4 6" id="KW-0808">Transferase</keyword>
<dbReference type="GO" id="GO:0052915">
    <property type="term" value="F:23S rRNA (guanine(2445)-N(2))-methyltransferase activity"/>
    <property type="evidence" value="ECO:0007669"/>
    <property type="project" value="UniProtKB-UniRule"/>
</dbReference>
<dbReference type="PANTHER" id="PTHR47313:SF1">
    <property type="entry name" value="RIBOSOMAL RNA LARGE SUBUNIT METHYLTRANSFERASE K_L"/>
    <property type="match status" value="1"/>
</dbReference>
<dbReference type="PROSITE" id="PS51165">
    <property type="entry name" value="THUMP"/>
    <property type="match status" value="1"/>
</dbReference>
<reference evidence="9 10" key="1">
    <citation type="submission" date="2020-07" db="EMBL/GenBank/DDBJ databases">
        <title>Halieaceae bacterium, F7430, whole genome shotgun sequencing project.</title>
        <authorList>
            <person name="Jiang S."/>
            <person name="Liu Z.W."/>
            <person name="Du Z.J."/>
        </authorList>
    </citation>
    <scope>NUCLEOTIDE SEQUENCE [LARGE SCALE GENOMIC DNA]</scope>
    <source>
        <strain evidence="9 10">F7430</strain>
    </source>
</reference>
<evidence type="ECO:0000256" key="2">
    <source>
        <dbReference type="ARBA" id="ARBA00022552"/>
    </source>
</evidence>
<comment type="caution">
    <text evidence="9">The sequence shown here is derived from an EMBL/GenBank/DDBJ whole genome shotgun (WGS) entry which is preliminary data.</text>
</comment>
<dbReference type="CDD" id="cd11715">
    <property type="entry name" value="THUMP_AdoMetMT"/>
    <property type="match status" value="1"/>
</dbReference>
<keyword evidence="1 6" id="KW-0963">Cytoplasm</keyword>
<evidence type="ECO:0000313" key="9">
    <source>
        <dbReference type="EMBL" id="MBA6412028.1"/>
    </source>
</evidence>
<protein>
    <recommendedName>
        <fullName evidence="6">Ribosomal RNA large subunit methyltransferase K/L</fullName>
    </recommendedName>
    <domain>
        <recommendedName>
            <fullName evidence="6">23S rRNA m2G2445 methyltransferase</fullName>
            <ecNumber evidence="6">2.1.1.173</ecNumber>
        </recommendedName>
        <alternativeName>
            <fullName evidence="6">rRNA (guanine-N(2)-)-methyltransferase RlmL</fullName>
        </alternativeName>
    </domain>
    <domain>
        <recommendedName>
            <fullName evidence="6">23S rRNA m7G2069 methyltransferase</fullName>
            <ecNumber evidence="6">2.1.1.264</ecNumber>
        </recommendedName>
        <alternativeName>
            <fullName evidence="6">rRNA (guanine-N(7)-)-methyltransferase RlmK</fullName>
        </alternativeName>
    </domain>
</protein>
<dbReference type="Gene3D" id="3.30.750.80">
    <property type="entry name" value="RNA methyltransferase domain (HRMD) like"/>
    <property type="match status" value="1"/>
</dbReference>
<dbReference type="EC" id="2.1.1.264" evidence="6"/>
<dbReference type="Gene3D" id="3.30.2130.30">
    <property type="match status" value="1"/>
</dbReference>
<keyword evidence="10" id="KW-1185">Reference proteome</keyword>
<dbReference type="Proteomes" id="UP000539350">
    <property type="component" value="Unassembled WGS sequence"/>
</dbReference>
<dbReference type="InterPro" id="IPR004114">
    <property type="entry name" value="THUMP_dom"/>
</dbReference>
<dbReference type="SUPFAM" id="SSF53335">
    <property type="entry name" value="S-adenosyl-L-methionine-dependent methyltransferases"/>
    <property type="match status" value="2"/>
</dbReference>
<comment type="function">
    <text evidence="6">Specifically methylates the guanine in position 2445 (m2G2445) and the guanine in position 2069 (m7G2069) of 23S rRNA.</text>
</comment>
<keyword evidence="3 6" id="KW-0489">Methyltransferase</keyword>
<comment type="catalytic activity">
    <reaction evidence="6">
        <text>guanosine(2445) in 23S rRNA + S-adenosyl-L-methionine = N(2)-methylguanosine(2445) in 23S rRNA + S-adenosyl-L-homocysteine + H(+)</text>
        <dbReference type="Rhea" id="RHEA:42740"/>
        <dbReference type="Rhea" id="RHEA-COMP:10215"/>
        <dbReference type="Rhea" id="RHEA-COMP:10216"/>
        <dbReference type="ChEBI" id="CHEBI:15378"/>
        <dbReference type="ChEBI" id="CHEBI:57856"/>
        <dbReference type="ChEBI" id="CHEBI:59789"/>
        <dbReference type="ChEBI" id="CHEBI:74269"/>
        <dbReference type="ChEBI" id="CHEBI:74481"/>
        <dbReference type="EC" id="2.1.1.173"/>
    </reaction>
</comment>
<dbReference type="Gene3D" id="3.40.50.150">
    <property type="entry name" value="Vaccinia Virus protein VP39"/>
    <property type="match status" value="2"/>
</dbReference>
<dbReference type="InterPro" id="IPR000241">
    <property type="entry name" value="RlmKL-like_Mtase"/>
</dbReference>
<dbReference type="Pfam" id="PF02926">
    <property type="entry name" value="THUMP"/>
    <property type="match status" value="1"/>
</dbReference>
<dbReference type="PROSITE" id="PS00092">
    <property type="entry name" value="N6_MTASE"/>
    <property type="match status" value="1"/>
</dbReference>
<dbReference type="RefSeq" id="WP_182168858.1">
    <property type="nucleotide sequence ID" value="NZ_JACFXU010000013.1"/>
</dbReference>
<dbReference type="AlphaFoldDB" id="A0A7W2TU81"/>
<sequence>MAQLSATAQREWFATCPKGIEGLLAHELQTLGASSVRETVAGVYFDGPLALGYRACLWSRLANRVLLPVATIEAATADQLYSGLRQINWGEWLDVKQTFAIDFTGDNREIRNTQFGAQRSKDAIVDWFQDQQAQRPSVARKDPDLRFNIRLSRDRAMVAFDMAGGSLHRRGYRSQAGAAPLKENLAAALLLRADWPGMAARGGALIDPMCGSGTLLLEAAMMVADIAPALSRGRFGFENWQGHNRQQWQAILADARSRAEHGRARQLPEMRGYDADPRVIRRAQENSAALGLEKAVRVSCKPLGELQKPTHIALPEGLVICNPPYGERLGEKDSLRYLYRELGEVMKREFDHWQAAIFTSDLDLARAIGLRSHKQYKLYNGAIPSTLLLFDLHNNRLKDSPSPTASASAAASGTATELSDGAQMFANRIRKNRKRLSSWLRREQIECYRLYDADMPEYAVAVDIYGEQVHVAEYQAPKDVDPAAAQRRMEEVMAALPQALGLPREAIAYKLRQRQRGNEQYQRQASTGEMFSVREGAVKLLVNLQDYLDTGLFLDHRPLRRRIAAEVKAKDFLNLFCYTGSATVHAAVAGARSTTSVDLSNTYLAWLRSNLAHNGQGENSNHIVRANCMEWLSHCDQRFDLIMLDPPSFSNSKAMDDSFDVQRDHADLLRAAMACLRPGGQLYFSNNRRGFHLDPELQEAFDCEDITRQTIDPDFQRNPKIHVCYRFRHRSKS</sequence>
<dbReference type="EC" id="2.1.1.173" evidence="6"/>
<keyword evidence="5 6" id="KW-0949">S-adenosyl-L-methionine</keyword>
<evidence type="ECO:0000256" key="4">
    <source>
        <dbReference type="ARBA" id="ARBA00022679"/>
    </source>
</evidence>
<accession>A0A7W2TU81</accession>
<proteinExistence type="inferred from homology"/>
<evidence type="ECO:0000256" key="5">
    <source>
        <dbReference type="ARBA" id="ARBA00022691"/>
    </source>
</evidence>
<evidence type="ECO:0000256" key="6">
    <source>
        <dbReference type="HAMAP-Rule" id="MF_01858"/>
    </source>
</evidence>
<evidence type="ECO:0000313" key="10">
    <source>
        <dbReference type="Proteomes" id="UP000539350"/>
    </source>
</evidence>
<dbReference type="Pfam" id="PF01170">
    <property type="entry name" value="UPF0020"/>
    <property type="match status" value="1"/>
</dbReference>
<dbReference type="PIRSF" id="PIRSF037618">
    <property type="entry name" value="RNA_Mtase_bacteria_prd"/>
    <property type="match status" value="1"/>
</dbReference>
<dbReference type="HAMAP" id="MF_01858">
    <property type="entry name" value="23SrRNA_methyltr_KL"/>
    <property type="match status" value="1"/>
</dbReference>
<dbReference type="InterPro" id="IPR017244">
    <property type="entry name" value="23SrRNA_methyltr_KL"/>
</dbReference>
<comment type="subcellular location">
    <subcellularLocation>
        <location evidence="6">Cytoplasm</location>
    </subcellularLocation>
</comment>
<dbReference type="InterPro" id="IPR029063">
    <property type="entry name" value="SAM-dependent_MTases_sf"/>
</dbReference>
<dbReference type="GO" id="GO:0070043">
    <property type="term" value="F:rRNA (guanine-N7-)-methyltransferase activity"/>
    <property type="evidence" value="ECO:0007669"/>
    <property type="project" value="UniProtKB-UniRule"/>
</dbReference>